<accession>A0A6N7L2G0</accession>
<dbReference type="InterPro" id="IPR008254">
    <property type="entry name" value="Flavodoxin/NO_synth"/>
</dbReference>
<sequence length="177" mass="18771">MHTVIVYESMYGNTREIAEAIAEGVHQADPSASVDCLPLTEAGTDVTRTADLLVVGGPTHMRGMSSGLSRRMAAAAERRKEGHEDAAKEAQETAEGLGLRSWFQDLPRTKPGTHAAAFDTRAGTPHAGGAARGIANRLSGHSYDLVAEPEGFIVEDSDGPLRTGELDRARAWGAHLV</sequence>
<dbReference type="Proteomes" id="UP000450000">
    <property type="component" value="Unassembled WGS sequence"/>
</dbReference>
<dbReference type="InterPro" id="IPR001226">
    <property type="entry name" value="Flavodoxin_CS"/>
</dbReference>
<dbReference type="Gene3D" id="3.40.50.360">
    <property type="match status" value="1"/>
</dbReference>
<comment type="caution">
    <text evidence="2">The sequence shown here is derived from an EMBL/GenBank/DDBJ whole genome shotgun (WGS) entry which is preliminary data.</text>
</comment>
<gene>
    <name evidence="2" type="ORF">F7Q99_33150</name>
</gene>
<dbReference type="GO" id="GO:0009055">
    <property type="term" value="F:electron transfer activity"/>
    <property type="evidence" value="ECO:0007669"/>
    <property type="project" value="InterPro"/>
</dbReference>
<dbReference type="Pfam" id="PF00258">
    <property type="entry name" value="Flavodoxin_1"/>
    <property type="match status" value="1"/>
</dbReference>
<reference evidence="2 3" key="1">
    <citation type="submission" date="2019-09" db="EMBL/GenBank/DDBJ databases">
        <title>Genome Sequences of Streptomyces kaniharaensis ATCC 21070.</title>
        <authorList>
            <person name="Zhu W."/>
            <person name="De Crecy-Lagard V."/>
            <person name="Richards N.G."/>
        </authorList>
    </citation>
    <scope>NUCLEOTIDE SEQUENCE [LARGE SCALE GENOMIC DNA]</scope>
    <source>
        <strain evidence="2 3">SF-557</strain>
    </source>
</reference>
<dbReference type="AlphaFoldDB" id="A0A6N7L2G0"/>
<proteinExistence type="predicted"/>
<evidence type="ECO:0000313" key="2">
    <source>
        <dbReference type="EMBL" id="MQS16907.1"/>
    </source>
</evidence>
<feature type="domain" description="Flavodoxin-like" evidence="1">
    <location>
        <begin position="3"/>
        <end position="177"/>
    </location>
</feature>
<evidence type="ECO:0000259" key="1">
    <source>
        <dbReference type="PROSITE" id="PS50902"/>
    </source>
</evidence>
<dbReference type="GO" id="GO:0010181">
    <property type="term" value="F:FMN binding"/>
    <property type="evidence" value="ECO:0007669"/>
    <property type="project" value="InterPro"/>
</dbReference>
<dbReference type="InterPro" id="IPR029039">
    <property type="entry name" value="Flavoprotein-like_sf"/>
</dbReference>
<name>A0A6N7L2G0_9ACTN</name>
<protein>
    <submittedName>
        <fullName evidence="2">Flavodoxin family protein</fullName>
    </submittedName>
</protein>
<dbReference type="RefSeq" id="WP_153468614.1">
    <property type="nucleotide sequence ID" value="NZ_WBOF01000003.1"/>
</dbReference>
<dbReference type="OrthoDB" id="3253043at2"/>
<dbReference type="EMBL" id="WBOF01000003">
    <property type="protein sequence ID" value="MQS16907.1"/>
    <property type="molecule type" value="Genomic_DNA"/>
</dbReference>
<keyword evidence="3" id="KW-1185">Reference proteome</keyword>
<organism evidence="2 3">
    <name type="scientific">Streptomyces kaniharaensis</name>
    <dbReference type="NCBI Taxonomy" id="212423"/>
    <lineage>
        <taxon>Bacteria</taxon>
        <taxon>Bacillati</taxon>
        <taxon>Actinomycetota</taxon>
        <taxon>Actinomycetes</taxon>
        <taxon>Kitasatosporales</taxon>
        <taxon>Streptomycetaceae</taxon>
        <taxon>Streptomyces</taxon>
    </lineage>
</organism>
<dbReference type="SUPFAM" id="SSF52218">
    <property type="entry name" value="Flavoproteins"/>
    <property type="match status" value="1"/>
</dbReference>
<dbReference type="PROSITE" id="PS50902">
    <property type="entry name" value="FLAVODOXIN_LIKE"/>
    <property type="match status" value="1"/>
</dbReference>
<evidence type="ECO:0000313" key="3">
    <source>
        <dbReference type="Proteomes" id="UP000450000"/>
    </source>
</evidence>
<dbReference type="PROSITE" id="PS00201">
    <property type="entry name" value="FLAVODOXIN"/>
    <property type="match status" value="1"/>
</dbReference>